<evidence type="ECO:0000313" key="3">
    <source>
        <dbReference type="Proteomes" id="UP000887159"/>
    </source>
</evidence>
<evidence type="ECO:0000313" key="2">
    <source>
        <dbReference type="EMBL" id="GFY11413.1"/>
    </source>
</evidence>
<evidence type="ECO:0000256" key="1">
    <source>
        <dbReference type="SAM" id="MobiDB-lite"/>
    </source>
</evidence>
<reference evidence="2" key="1">
    <citation type="submission" date="2020-08" db="EMBL/GenBank/DDBJ databases">
        <title>Multicomponent nature underlies the extraordinary mechanical properties of spider dragline silk.</title>
        <authorList>
            <person name="Kono N."/>
            <person name="Nakamura H."/>
            <person name="Mori M."/>
            <person name="Yoshida Y."/>
            <person name="Ohtoshi R."/>
            <person name="Malay A.D."/>
            <person name="Moran D.A.P."/>
            <person name="Tomita M."/>
            <person name="Numata K."/>
            <person name="Arakawa K."/>
        </authorList>
    </citation>
    <scope>NUCLEOTIDE SEQUENCE</scope>
</reference>
<feature type="compositionally biased region" description="Polar residues" evidence="1">
    <location>
        <begin position="59"/>
        <end position="73"/>
    </location>
</feature>
<accession>A0A8X6SH83</accession>
<dbReference type="EMBL" id="BMAU01021305">
    <property type="protein sequence ID" value="GFY11413.1"/>
    <property type="molecule type" value="Genomic_DNA"/>
</dbReference>
<proteinExistence type="predicted"/>
<comment type="caution">
    <text evidence="2">The sequence shown here is derived from an EMBL/GenBank/DDBJ whole genome shotgun (WGS) entry which is preliminary data.</text>
</comment>
<sequence>MRAFDFPIQKIYQSKRDRTGNLRLTMRVPYLVVTKTTYIRKYGQTVSLVLMPLSVSSNIRGRQSGGSWTTSGPRENFAGPQKNVE</sequence>
<dbReference type="AlphaFoldDB" id="A0A8X6SH83"/>
<dbReference type="Proteomes" id="UP000887159">
    <property type="component" value="Unassembled WGS sequence"/>
</dbReference>
<organism evidence="2 3">
    <name type="scientific">Trichonephila clavipes</name>
    <name type="common">Golden silk orbweaver</name>
    <name type="synonym">Nephila clavipes</name>
    <dbReference type="NCBI Taxonomy" id="2585209"/>
    <lineage>
        <taxon>Eukaryota</taxon>
        <taxon>Metazoa</taxon>
        <taxon>Ecdysozoa</taxon>
        <taxon>Arthropoda</taxon>
        <taxon>Chelicerata</taxon>
        <taxon>Arachnida</taxon>
        <taxon>Araneae</taxon>
        <taxon>Araneomorphae</taxon>
        <taxon>Entelegynae</taxon>
        <taxon>Araneoidea</taxon>
        <taxon>Nephilidae</taxon>
        <taxon>Trichonephila</taxon>
    </lineage>
</organism>
<keyword evidence="3" id="KW-1185">Reference proteome</keyword>
<name>A0A8X6SH83_TRICX</name>
<gene>
    <name evidence="2" type="ORF">TNCV_3182551</name>
</gene>
<protein>
    <submittedName>
        <fullName evidence="2">Uncharacterized protein</fullName>
    </submittedName>
</protein>
<feature type="region of interest" description="Disordered" evidence="1">
    <location>
        <begin position="59"/>
        <end position="85"/>
    </location>
</feature>